<gene>
    <name evidence="1" type="ORF">GFSPODELE1_LOCUS10377</name>
</gene>
<keyword evidence="2" id="KW-1185">Reference proteome</keyword>
<proteinExistence type="predicted"/>
<evidence type="ECO:0000313" key="2">
    <source>
        <dbReference type="Proteomes" id="UP001497453"/>
    </source>
</evidence>
<dbReference type="Proteomes" id="UP001497453">
    <property type="component" value="Chromosome 8"/>
</dbReference>
<organism evidence="1 2">
    <name type="scientific">Somion occarium</name>
    <dbReference type="NCBI Taxonomy" id="3059160"/>
    <lineage>
        <taxon>Eukaryota</taxon>
        <taxon>Fungi</taxon>
        <taxon>Dikarya</taxon>
        <taxon>Basidiomycota</taxon>
        <taxon>Agaricomycotina</taxon>
        <taxon>Agaricomycetes</taxon>
        <taxon>Polyporales</taxon>
        <taxon>Cerrenaceae</taxon>
        <taxon>Somion</taxon>
    </lineage>
</organism>
<reference evidence="2" key="1">
    <citation type="submission" date="2024-04" db="EMBL/GenBank/DDBJ databases">
        <authorList>
            <person name="Shaw F."/>
            <person name="Minotto A."/>
        </authorList>
    </citation>
    <scope>NUCLEOTIDE SEQUENCE [LARGE SCALE GENOMIC DNA]</scope>
</reference>
<evidence type="ECO:0008006" key="3">
    <source>
        <dbReference type="Google" id="ProtNLM"/>
    </source>
</evidence>
<name>A0ABP1E8T4_9APHY</name>
<sequence length="435" mass="49672">MASSCFKLLPQEILDSIIDCLYDDKPSLSQCTLVSQRFIDRSRHHLFFKVTLVNEGDSTSECTFDTIAFLSFLAEIPSIRHYIQRITIHNSNLDPDAPPGKPIQVSHLISILELLPQLIRLSLCDVRLASDESAVQRLPSLAARFKLKRLSLTGVDDESDNSRDSLPMVDLLSLFSHIDMLYVSGFYSDWANHVKFASLSHLAQKVSVSSVAMIALRDFTELEELLEATVDTSHVSRLTVTNSAPYNTPRINSILKLFSEEALREFEFDLRNFIWRRRPWDVLELSRFIFTRSVNVHVTISRFPSSNRSTWEYVTSLMSAFPTSFLEDISVHLHVDLSSEHRIPDYGVVEGEISVPDTLKFLDWSTFATILGTMPKLRKVIFHMHFHGFPVPSNYTAVKVFEASRVIIEDRLAIYHKCGVLRVKRELGIWTTFDA</sequence>
<protein>
    <recommendedName>
        <fullName evidence="3">F-box domain-containing protein</fullName>
    </recommendedName>
</protein>
<accession>A0ABP1E8T4</accession>
<dbReference type="EMBL" id="OZ037951">
    <property type="protein sequence ID" value="CAL1715693.1"/>
    <property type="molecule type" value="Genomic_DNA"/>
</dbReference>
<evidence type="ECO:0000313" key="1">
    <source>
        <dbReference type="EMBL" id="CAL1715693.1"/>
    </source>
</evidence>